<gene>
    <name evidence="1" type="ORF">FSB73_16800</name>
</gene>
<dbReference type="KEGG" id="agi:FSB73_16800"/>
<reference evidence="1 2" key="1">
    <citation type="journal article" date="2017" name="Int. J. Syst. Evol. Microbiol.">
        <title>Arachidicoccus ginsenosidivorans sp. nov., with ginsenoside-converting activity isolated from ginseng cultivating soil.</title>
        <authorList>
            <person name="Siddiqi M.Z."/>
            <person name="Aslam Z."/>
            <person name="Im W.T."/>
        </authorList>
    </citation>
    <scope>NUCLEOTIDE SEQUENCE [LARGE SCALE GENOMIC DNA]</scope>
    <source>
        <strain evidence="1 2">Gsoil 809</strain>
    </source>
</reference>
<name>A0A5B8VNJ9_9BACT</name>
<dbReference type="Proteomes" id="UP000321291">
    <property type="component" value="Chromosome"/>
</dbReference>
<dbReference type="EMBL" id="CP042434">
    <property type="protein sequence ID" value="QEC73090.1"/>
    <property type="molecule type" value="Genomic_DNA"/>
</dbReference>
<dbReference type="AlphaFoldDB" id="A0A5B8VNJ9"/>
<organism evidence="1 2">
    <name type="scientific">Arachidicoccus ginsenosidivorans</name>
    <dbReference type="NCBI Taxonomy" id="496057"/>
    <lineage>
        <taxon>Bacteria</taxon>
        <taxon>Pseudomonadati</taxon>
        <taxon>Bacteroidota</taxon>
        <taxon>Chitinophagia</taxon>
        <taxon>Chitinophagales</taxon>
        <taxon>Chitinophagaceae</taxon>
        <taxon>Arachidicoccus</taxon>
    </lineage>
</organism>
<keyword evidence="2" id="KW-1185">Reference proteome</keyword>
<evidence type="ECO:0000313" key="1">
    <source>
        <dbReference type="EMBL" id="QEC73090.1"/>
    </source>
</evidence>
<dbReference type="RefSeq" id="WP_146784787.1">
    <property type="nucleotide sequence ID" value="NZ_CP042434.1"/>
</dbReference>
<accession>A0A5B8VNJ9</accession>
<sequence length="178" mass="20374">MIDAVHGHYYQYKFSMRQSDSRKKALWENRGVKLLLVPDYNRINFSLENHSGAPVEIIWTQSSMVQLNDSSAVIHGGISLNSNPRAQAPSVIANGQSLQDFILPLLLIEINGKTLSIRDLYPEKDDELSEKNDWIMHLIGQDLFKLYLVLKINGQQQQLAFTFYPVEIMRGAHSFKNK</sequence>
<protein>
    <submittedName>
        <fullName evidence="1">Uncharacterized protein</fullName>
    </submittedName>
</protein>
<dbReference type="OrthoDB" id="664594at2"/>
<proteinExistence type="predicted"/>
<evidence type="ECO:0000313" key="2">
    <source>
        <dbReference type="Proteomes" id="UP000321291"/>
    </source>
</evidence>